<comment type="subcellular location">
    <subcellularLocation>
        <location evidence="1">Cell membrane</location>
        <topology evidence="1">Multi-pass membrane protein</topology>
    </subcellularLocation>
</comment>
<name>A0ABS6YAA2_9BACT</name>
<dbReference type="RefSeq" id="WP_219479342.1">
    <property type="nucleotide sequence ID" value="NZ_JAHXCT010000001.1"/>
</dbReference>
<keyword evidence="4 6" id="KW-1133">Transmembrane helix</keyword>
<keyword evidence="3 6" id="KW-0812">Transmembrane</keyword>
<feature type="domain" description="VTT" evidence="7">
    <location>
        <begin position="56"/>
        <end position="174"/>
    </location>
</feature>
<evidence type="ECO:0000256" key="2">
    <source>
        <dbReference type="ARBA" id="ARBA00022475"/>
    </source>
</evidence>
<protein>
    <submittedName>
        <fullName evidence="8">DedA family protein</fullName>
    </submittedName>
</protein>
<feature type="transmembrane region" description="Helical" evidence="6">
    <location>
        <begin position="63"/>
        <end position="88"/>
    </location>
</feature>
<dbReference type="InterPro" id="IPR051311">
    <property type="entry name" value="DedA_domain"/>
</dbReference>
<dbReference type="Pfam" id="PF09335">
    <property type="entry name" value="VTT_dom"/>
    <property type="match status" value="1"/>
</dbReference>
<reference evidence="8 9" key="1">
    <citation type="submission" date="2021-07" db="EMBL/GenBank/DDBJ databases">
        <title>Genomic diversity and antimicrobial resistance of Prevotella spp. isolated from chronic lung disease airways.</title>
        <authorList>
            <person name="Webb K.A."/>
            <person name="Olagoke O.S."/>
            <person name="Baird T."/>
            <person name="Neill J."/>
            <person name="Pham A."/>
            <person name="Wells T.J."/>
            <person name="Ramsay K.A."/>
            <person name="Bell S.C."/>
            <person name="Sarovich D.S."/>
            <person name="Price E.P."/>
        </authorList>
    </citation>
    <scope>NUCLEOTIDE SEQUENCE [LARGE SCALE GENOMIC DNA]</scope>
    <source>
        <strain evidence="8 9">SCHI0011.S.12</strain>
    </source>
</reference>
<feature type="transmembrane region" description="Helical" evidence="6">
    <location>
        <begin position="195"/>
        <end position="213"/>
    </location>
</feature>
<sequence>MDWFTSIIDQIRNFPELLNTLLEHLNYGTIFFLMLLESTVIPVPSEFVVSPAAYKAASGELNVWLVILFATLGANVGASINYIAGYYLGRPVIYRFANSKWGKMCLLNQEKVEKSEKYFDKNGKAATITGRLIPGIRHLISIPAGLARMNYWKFLLYTTIGATVWHSILAAMGWYLHSIVPQEQLHEKIMEYGEYIKFIILGIAVIAILFFLVKRVLKNKRKEA</sequence>
<accession>A0ABS6YAA2</accession>
<organism evidence="8 9">
    <name type="scientific">Hoylesella nanceiensis</name>
    <dbReference type="NCBI Taxonomy" id="425941"/>
    <lineage>
        <taxon>Bacteria</taxon>
        <taxon>Pseudomonadati</taxon>
        <taxon>Bacteroidota</taxon>
        <taxon>Bacteroidia</taxon>
        <taxon>Bacteroidales</taxon>
        <taxon>Prevotellaceae</taxon>
        <taxon>Hoylesella</taxon>
    </lineage>
</organism>
<evidence type="ECO:0000313" key="8">
    <source>
        <dbReference type="EMBL" id="MBW4768505.1"/>
    </source>
</evidence>
<evidence type="ECO:0000256" key="5">
    <source>
        <dbReference type="ARBA" id="ARBA00023136"/>
    </source>
</evidence>
<dbReference type="InterPro" id="IPR032816">
    <property type="entry name" value="VTT_dom"/>
</dbReference>
<evidence type="ECO:0000259" key="7">
    <source>
        <dbReference type="Pfam" id="PF09335"/>
    </source>
</evidence>
<comment type="caution">
    <text evidence="8">The sequence shown here is derived from an EMBL/GenBank/DDBJ whole genome shotgun (WGS) entry which is preliminary data.</text>
</comment>
<evidence type="ECO:0000313" key="9">
    <source>
        <dbReference type="Proteomes" id="UP000788426"/>
    </source>
</evidence>
<evidence type="ECO:0000256" key="1">
    <source>
        <dbReference type="ARBA" id="ARBA00004651"/>
    </source>
</evidence>
<feature type="transmembrane region" description="Helical" evidence="6">
    <location>
        <begin position="21"/>
        <end position="43"/>
    </location>
</feature>
<dbReference type="EMBL" id="JAHXCT010000001">
    <property type="protein sequence ID" value="MBW4768505.1"/>
    <property type="molecule type" value="Genomic_DNA"/>
</dbReference>
<feature type="transmembrane region" description="Helical" evidence="6">
    <location>
        <begin position="154"/>
        <end position="175"/>
    </location>
</feature>
<gene>
    <name evidence="8" type="ORF">KZO38_01805</name>
</gene>
<dbReference type="PANTHER" id="PTHR42709:SF6">
    <property type="entry name" value="UNDECAPRENYL PHOSPHATE TRANSPORTER A"/>
    <property type="match status" value="1"/>
</dbReference>
<evidence type="ECO:0000256" key="6">
    <source>
        <dbReference type="SAM" id="Phobius"/>
    </source>
</evidence>
<proteinExistence type="predicted"/>
<keyword evidence="9" id="KW-1185">Reference proteome</keyword>
<dbReference type="Proteomes" id="UP000788426">
    <property type="component" value="Unassembled WGS sequence"/>
</dbReference>
<evidence type="ECO:0000256" key="3">
    <source>
        <dbReference type="ARBA" id="ARBA00022692"/>
    </source>
</evidence>
<dbReference type="PANTHER" id="PTHR42709">
    <property type="entry name" value="ALKALINE PHOSPHATASE LIKE PROTEIN"/>
    <property type="match status" value="1"/>
</dbReference>
<evidence type="ECO:0000256" key="4">
    <source>
        <dbReference type="ARBA" id="ARBA00022989"/>
    </source>
</evidence>
<keyword evidence="5 6" id="KW-0472">Membrane</keyword>
<keyword evidence="2" id="KW-1003">Cell membrane</keyword>